<feature type="domain" description="TonB-dependent receptor-like beta-barrel" evidence="3">
    <location>
        <begin position="540"/>
        <end position="911"/>
    </location>
</feature>
<protein>
    <submittedName>
        <fullName evidence="5">SusC/RagA family TonB-linked outer membrane protein</fullName>
    </submittedName>
</protein>
<sequence>MKINLLRLIVLCTKQTLKYFLLQLLVMQVIMAEPSASQSMEDYHVSLKVRNQKLVQVLADLEKQTDFVFAYNQEVAKDNSRITLNLSTDLKTLLKKITEQVDYDFKRVDQNIYVVKSEAVNAVMNITGTQEEVLIPSSEDVDIGGTVLDERGIPIPGATVIVEGTNIGTVTDIDGKFSLDVEEGAALIISFIGYKSHRVVVGNQTTISVTLQEDQSSLDEVVVVGYGTQKRINLTGAVDQIGSELFENRPMTNLTQGLQGALPNVNIRLLDGKPTASPSINIRGATSIGQGGSALILIDGVEGDPSMLNPNDIESISVLKDAASAAIYGARAAFGVVLITTKSPQKDVFSVNYGANFSMKQPTVAPNYVSDGYTWGRMFNDAFFAWEGTYPQNVNKTLPFSQEYLAELERRSNDPSLPRTEIGPDGNYVYYESTDWYDLLYKDQLLTMEHNISVSRSSEKSEFMISGRLFDQEGLFRYNSDDYKMLNLRARGSIELFPWLRVNNNLDLSNRNYFNPLNVGEGGGIWRNIADEGHPLAPMLNPDGTLTHSGAFTVGDFYYGKNGISTRRRIVRNMTGFDADIIKDKLKLIGNVTYQNLSNDETRRRVQVPFSRTPGVIEYVGNQYNDLRSVVNSTDYVATNLFGEYSHNLGNHDIKLTGGINYELSRFNQLEAQRNGLIFEDADNINLALGTAINTAGSYEGWQIFGSFARLNYIFKDRYLLELNGRYDGSSKFPSNERYAFFPSASVGWRVSQESFWTIPEDIISHLQFRASYGSLGSGNISSYAFLETFSISQSSRILNGILPQKTSRPTVLPDGLTWETVTSKNVGFDLDMFRGKFRYSFDAYVRETTDMYTIGMTLPAVFGASSPRGNYADMRTTGWEMLLSYRESFELKGKPFGLQVNLNFSDNKAQILKYNNPNKFLNDYYPGMWIGEMWGYINDGYFTSASDVENHADQSMFLSTSSGQYFPGDIKLKDLNGDGRVTPGDNTVDNPGDRQIIGNSAPRYAYGINLSTDWNGFFVSAFFQGIGKQDWYPSNESNAFWGQYNRPYGDIPKWHLNEGIIWSEDNPDSFLPRYVTRLANRSGAILRERQSAYVMNASYIRLKNLQVGYNFSPQLLASLKGIKAARIFFSGENIWTLSPLYKIVDNIDVENVTAPSDQIFTSSNAGDGYNYPMLKSYTLGLNVTF</sequence>
<accession>A0ABV9SX83</accession>
<evidence type="ECO:0000313" key="6">
    <source>
        <dbReference type="Proteomes" id="UP001595818"/>
    </source>
</evidence>
<dbReference type="Pfam" id="PF00593">
    <property type="entry name" value="TonB_dep_Rec_b-barrel"/>
    <property type="match status" value="1"/>
</dbReference>
<name>A0ABV9SX83_9BACT</name>
<evidence type="ECO:0000259" key="4">
    <source>
        <dbReference type="Pfam" id="PF07715"/>
    </source>
</evidence>
<keyword evidence="1" id="KW-0813">Transport</keyword>
<dbReference type="Proteomes" id="UP001595818">
    <property type="component" value="Unassembled WGS sequence"/>
</dbReference>
<evidence type="ECO:0000256" key="2">
    <source>
        <dbReference type="RuleBase" id="RU003357"/>
    </source>
</evidence>
<dbReference type="InterPro" id="IPR023997">
    <property type="entry name" value="TonB-dep_OMP_SusC/RagA_CS"/>
</dbReference>
<comment type="similarity">
    <text evidence="1 2">Belongs to the TonB-dependent receptor family.</text>
</comment>
<dbReference type="InterPro" id="IPR023996">
    <property type="entry name" value="TonB-dep_OMP_SusC/RagA"/>
</dbReference>
<comment type="subcellular location">
    <subcellularLocation>
        <location evidence="1">Cell outer membrane</location>
        <topology evidence="1">Multi-pass membrane protein</topology>
    </subcellularLocation>
</comment>
<dbReference type="NCBIfam" id="TIGR04056">
    <property type="entry name" value="OMP_RagA_SusC"/>
    <property type="match status" value="1"/>
</dbReference>
<dbReference type="SUPFAM" id="SSF56935">
    <property type="entry name" value="Porins"/>
    <property type="match status" value="1"/>
</dbReference>
<evidence type="ECO:0000313" key="5">
    <source>
        <dbReference type="EMBL" id="MFC4870988.1"/>
    </source>
</evidence>
<dbReference type="InterPro" id="IPR012910">
    <property type="entry name" value="Plug_dom"/>
</dbReference>
<dbReference type="InterPro" id="IPR039426">
    <property type="entry name" value="TonB-dep_rcpt-like"/>
</dbReference>
<evidence type="ECO:0000259" key="3">
    <source>
        <dbReference type="Pfam" id="PF00593"/>
    </source>
</evidence>
<keyword evidence="1 2" id="KW-0472">Membrane</keyword>
<gene>
    <name evidence="5" type="ORF">ACFPFU_04765</name>
</gene>
<feature type="domain" description="TonB-dependent receptor plug" evidence="4">
    <location>
        <begin position="233"/>
        <end position="336"/>
    </location>
</feature>
<dbReference type="Pfam" id="PF07715">
    <property type="entry name" value="Plug"/>
    <property type="match status" value="1"/>
</dbReference>
<dbReference type="NCBIfam" id="TIGR04057">
    <property type="entry name" value="SusC_RagA_signa"/>
    <property type="match status" value="1"/>
</dbReference>
<dbReference type="PROSITE" id="PS52016">
    <property type="entry name" value="TONB_DEPENDENT_REC_3"/>
    <property type="match status" value="1"/>
</dbReference>
<dbReference type="InterPro" id="IPR037066">
    <property type="entry name" value="Plug_dom_sf"/>
</dbReference>
<dbReference type="EMBL" id="JBHSJJ010000002">
    <property type="protein sequence ID" value="MFC4870988.1"/>
    <property type="molecule type" value="Genomic_DNA"/>
</dbReference>
<proteinExistence type="inferred from homology"/>
<dbReference type="Pfam" id="PF13715">
    <property type="entry name" value="CarbopepD_reg_2"/>
    <property type="match status" value="1"/>
</dbReference>
<evidence type="ECO:0000256" key="1">
    <source>
        <dbReference type="PROSITE-ProRule" id="PRU01360"/>
    </source>
</evidence>
<keyword evidence="1" id="KW-1134">Transmembrane beta strand</keyword>
<organism evidence="5 6">
    <name type="scientific">Negadavirga shengliensis</name>
    <dbReference type="NCBI Taxonomy" id="1389218"/>
    <lineage>
        <taxon>Bacteria</taxon>
        <taxon>Pseudomonadati</taxon>
        <taxon>Bacteroidota</taxon>
        <taxon>Cytophagia</taxon>
        <taxon>Cytophagales</taxon>
        <taxon>Cyclobacteriaceae</taxon>
        <taxon>Negadavirga</taxon>
    </lineage>
</organism>
<keyword evidence="2" id="KW-0798">TonB box</keyword>
<dbReference type="RefSeq" id="WP_377062038.1">
    <property type="nucleotide sequence ID" value="NZ_JBHSJJ010000002.1"/>
</dbReference>
<dbReference type="Gene3D" id="2.170.130.10">
    <property type="entry name" value="TonB-dependent receptor, plug domain"/>
    <property type="match status" value="1"/>
</dbReference>
<reference evidence="6" key="1">
    <citation type="journal article" date="2019" name="Int. J. Syst. Evol. Microbiol.">
        <title>The Global Catalogue of Microorganisms (GCM) 10K type strain sequencing project: providing services to taxonomists for standard genome sequencing and annotation.</title>
        <authorList>
            <consortium name="The Broad Institute Genomics Platform"/>
            <consortium name="The Broad Institute Genome Sequencing Center for Infectious Disease"/>
            <person name="Wu L."/>
            <person name="Ma J."/>
        </authorList>
    </citation>
    <scope>NUCLEOTIDE SEQUENCE [LARGE SCALE GENOMIC DNA]</scope>
    <source>
        <strain evidence="6">CGMCC 4.7466</strain>
    </source>
</reference>
<dbReference type="Gene3D" id="2.60.40.1120">
    <property type="entry name" value="Carboxypeptidase-like, regulatory domain"/>
    <property type="match status" value="1"/>
</dbReference>
<dbReference type="InterPro" id="IPR008969">
    <property type="entry name" value="CarboxyPept-like_regulatory"/>
</dbReference>
<keyword evidence="1" id="KW-0812">Transmembrane</keyword>
<dbReference type="SUPFAM" id="SSF49464">
    <property type="entry name" value="Carboxypeptidase regulatory domain-like"/>
    <property type="match status" value="1"/>
</dbReference>
<comment type="caution">
    <text evidence="5">The sequence shown here is derived from an EMBL/GenBank/DDBJ whole genome shotgun (WGS) entry which is preliminary data.</text>
</comment>
<keyword evidence="6" id="KW-1185">Reference proteome</keyword>
<keyword evidence="1" id="KW-0998">Cell outer membrane</keyword>
<dbReference type="InterPro" id="IPR000531">
    <property type="entry name" value="Beta-barrel_TonB"/>
</dbReference>